<accession>A0A1W2DL52</accession>
<name>A0A1W2DL52_9SPHI</name>
<protein>
    <recommendedName>
        <fullName evidence="4">TolB-like 6-blade propeller-like</fullName>
    </recommendedName>
</protein>
<evidence type="ECO:0000313" key="3">
    <source>
        <dbReference type="Proteomes" id="UP000192678"/>
    </source>
</evidence>
<gene>
    <name evidence="2" type="ORF">SAMN04488101_107147</name>
</gene>
<dbReference type="AlphaFoldDB" id="A0A1W2DL52"/>
<sequence length="354" mass="40484">MKKKVIIISLVLCLSCLSMIVLYIYSNRNSNVKNGFVRTFSKEKILLKGKAVLVQNSYAIADISPEIITIYNALKPYEITTITTDFKSQNTYKLPFPTDKEKLFGLNKLAFIGSSKILLTGRTAAAYATNANPKSLKTSQLDRTPFYNSEILNPNSFVFVSKKMEGKAKRKELKRVNWQGKELYSYLPEKQIDGYYCTDGQLSYDTDAKLLTYMFYYRGEFICLDTLLNVVYHAKTIDTVKYAKIKLKHATQLVNGKKINKAVPSTPPNVVNKRICMTADKVYMHSNLKADNETSEDFNNSQVIDVYDLKNGQYTVSFYLPRVDKKSLTAFRVYKNSLIALYHNTLVMFDLNTR</sequence>
<feature type="transmembrane region" description="Helical" evidence="1">
    <location>
        <begin position="5"/>
        <end position="25"/>
    </location>
</feature>
<proteinExistence type="predicted"/>
<keyword evidence="1" id="KW-0812">Transmembrane</keyword>
<evidence type="ECO:0008006" key="4">
    <source>
        <dbReference type="Google" id="ProtNLM"/>
    </source>
</evidence>
<dbReference type="STRING" id="475255.SAMN04488101_107147"/>
<dbReference type="Proteomes" id="UP000192678">
    <property type="component" value="Unassembled WGS sequence"/>
</dbReference>
<keyword evidence="3" id="KW-1185">Reference proteome</keyword>
<keyword evidence="1" id="KW-0472">Membrane</keyword>
<reference evidence="2 3" key="1">
    <citation type="submission" date="2017-04" db="EMBL/GenBank/DDBJ databases">
        <authorList>
            <person name="Afonso C.L."/>
            <person name="Miller P.J."/>
            <person name="Scott M.A."/>
            <person name="Spackman E."/>
            <person name="Goraichik I."/>
            <person name="Dimitrov K.M."/>
            <person name="Suarez D.L."/>
            <person name="Swayne D.E."/>
        </authorList>
    </citation>
    <scope>NUCLEOTIDE SEQUENCE [LARGE SCALE GENOMIC DNA]</scope>
    <source>
        <strain evidence="2 3">DSM 19625</strain>
    </source>
</reference>
<evidence type="ECO:0000313" key="2">
    <source>
        <dbReference type="EMBL" id="SMC98169.1"/>
    </source>
</evidence>
<organism evidence="2 3">
    <name type="scientific">Pedobacter nyackensis</name>
    <dbReference type="NCBI Taxonomy" id="475255"/>
    <lineage>
        <taxon>Bacteria</taxon>
        <taxon>Pseudomonadati</taxon>
        <taxon>Bacteroidota</taxon>
        <taxon>Sphingobacteriia</taxon>
        <taxon>Sphingobacteriales</taxon>
        <taxon>Sphingobacteriaceae</taxon>
        <taxon>Pedobacter</taxon>
    </lineage>
</organism>
<keyword evidence="1" id="KW-1133">Transmembrane helix</keyword>
<dbReference type="EMBL" id="FWYB01000007">
    <property type="protein sequence ID" value="SMC98169.1"/>
    <property type="molecule type" value="Genomic_DNA"/>
</dbReference>
<evidence type="ECO:0000256" key="1">
    <source>
        <dbReference type="SAM" id="Phobius"/>
    </source>
</evidence>